<dbReference type="PROSITE" id="PS50893">
    <property type="entry name" value="ABC_TRANSPORTER_2"/>
    <property type="match status" value="1"/>
</dbReference>
<dbReference type="PROSITE" id="PS00211">
    <property type="entry name" value="ABC_TRANSPORTER_1"/>
    <property type="match status" value="1"/>
</dbReference>
<feature type="domain" description="ABC transporter" evidence="3">
    <location>
        <begin position="9"/>
        <end position="248"/>
    </location>
</feature>
<dbReference type="InterPro" id="IPR027417">
    <property type="entry name" value="P-loop_NTPase"/>
</dbReference>
<evidence type="ECO:0000256" key="2">
    <source>
        <dbReference type="ARBA" id="ARBA00022840"/>
    </source>
</evidence>
<dbReference type="Pfam" id="PF00005">
    <property type="entry name" value="ABC_tran"/>
    <property type="match status" value="1"/>
</dbReference>
<evidence type="ECO:0000313" key="5">
    <source>
        <dbReference type="Proteomes" id="UP000217194"/>
    </source>
</evidence>
<evidence type="ECO:0000259" key="3">
    <source>
        <dbReference type="PROSITE" id="PS50893"/>
    </source>
</evidence>
<dbReference type="PANTHER" id="PTHR43790:SF8">
    <property type="entry name" value="SUGAR ABC TRANSPORTER ATP-BINDING PROTEIN"/>
    <property type="match status" value="1"/>
</dbReference>
<keyword evidence="4" id="KW-0762">Sugar transport</keyword>
<dbReference type="Proteomes" id="UP000217194">
    <property type="component" value="Chromosome"/>
</dbReference>
<dbReference type="PANTHER" id="PTHR43790">
    <property type="entry name" value="CARBOHYDRATE TRANSPORT ATP-BINDING PROTEIN MG119-RELATED"/>
    <property type="match status" value="1"/>
</dbReference>
<dbReference type="InterPro" id="IPR003593">
    <property type="entry name" value="AAA+_ATPase"/>
</dbReference>
<name>A0AAC9YW93_9ACTN</name>
<dbReference type="GO" id="GO:0016887">
    <property type="term" value="F:ATP hydrolysis activity"/>
    <property type="evidence" value="ECO:0007669"/>
    <property type="project" value="InterPro"/>
</dbReference>
<dbReference type="SMART" id="SM00382">
    <property type="entry name" value="AAA"/>
    <property type="match status" value="1"/>
</dbReference>
<dbReference type="EMBL" id="CP016778">
    <property type="protein sequence ID" value="ASY22368.1"/>
    <property type="molecule type" value="Genomic_DNA"/>
</dbReference>
<evidence type="ECO:0000256" key="1">
    <source>
        <dbReference type="ARBA" id="ARBA00022741"/>
    </source>
</evidence>
<dbReference type="InterPro" id="IPR050107">
    <property type="entry name" value="ABC_carbohydrate_import_ATPase"/>
</dbReference>
<protein>
    <submittedName>
        <fullName evidence="4">Simple sugar transport system ATP-binding protein</fullName>
    </submittedName>
</protein>
<dbReference type="InterPro" id="IPR003439">
    <property type="entry name" value="ABC_transporter-like_ATP-bd"/>
</dbReference>
<sequence>MQVTEHPILRTANLSKSFGSVSVLSSIDFHVDPNESLGLIGDNGAGKSTLVKIIAGVYAPSGGEIFLNGKPVTFKNPQDARAAGIEIIYQDLALCNDLDVASNIFLGRESTKNIGIARLLDRHGMMQEARAALAELGADIAPDQLVGSMSGGQRQLVSVARALQFAPKLLLMDEPTAALSNTKIHLLLDLVKNLKKKGISVVFISHRFTDLISVCDRIVAMREGKISAEIKPADTKPSDLMSIMQTALSGEEIL</sequence>
<keyword evidence="1" id="KW-0547">Nucleotide-binding</keyword>
<organism evidence="4 5">
    <name type="scientific">Candidatus Planktophila versatilis</name>
    <dbReference type="NCBI Taxonomy" id="1884905"/>
    <lineage>
        <taxon>Bacteria</taxon>
        <taxon>Bacillati</taxon>
        <taxon>Actinomycetota</taxon>
        <taxon>Actinomycetes</taxon>
        <taxon>Candidatus Nanopelagicales</taxon>
        <taxon>Candidatus Nanopelagicaceae</taxon>
        <taxon>Candidatus Planktophila</taxon>
    </lineage>
</organism>
<dbReference type="Gene3D" id="3.40.50.300">
    <property type="entry name" value="P-loop containing nucleotide triphosphate hydrolases"/>
    <property type="match status" value="1"/>
</dbReference>
<dbReference type="InterPro" id="IPR017871">
    <property type="entry name" value="ABC_transporter-like_CS"/>
</dbReference>
<keyword evidence="4" id="KW-0813">Transport</keyword>
<gene>
    <name evidence="4" type="ORF">A1sIIB76_01995</name>
</gene>
<keyword evidence="2 4" id="KW-0067">ATP-binding</keyword>
<dbReference type="SUPFAM" id="SSF52540">
    <property type="entry name" value="P-loop containing nucleoside triphosphate hydrolases"/>
    <property type="match status" value="1"/>
</dbReference>
<evidence type="ECO:0000313" key="4">
    <source>
        <dbReference type="EMBL" id="ASY22368.1"/>
    </source>
</evidence>
<proteinExistence type="predicted"/>
<dbReference type="CDD" id="cd03216">
    <property type="entry name" value="ABC_Carb_Monos_I"/>
    <property type="match status" value="1"/>
</dbReference>
<accession>A0AAC9YW93</accession>
<reference evidence="4 5" key="1">
    <citation type="submission" date="2016-07" db="EMBL/GenBank/DDBJ databases">
        <title>High microdiversification within the ubiquitous acI lineage of Actinobacteria.</title>
        <authorList>
            <person name="Neuenschwander S.M."/>
            <person name="Salcher M."/>
            <person name="Ghai R."/>
            <person name="Pernthaler J."/>
        </authorList>
    </citation>
    <scope>NUCLEOTIDE SEQUENCE [LARGE SCALE GENOMIC DNA]</scope>
    <source>
        <strain evidence="4">MMS-IIB-76</strain>
    </source>
</reference>
<dbReference type="GO" id="GO:0005524">
    <property type="term" value="F:ATP binding"/>
    <property type="evidence" value="ECO:0007669"/>
    <property type="project" value="UniProtKB-KW"/>
</dbReference>
<dbReference type="AlphaFoldDB" id="A0AAC9YW93"/>